<accession>A0A7U2FB26</accession>
<keyword evidence="7" id="KW-1185">Reference proteome</keyword>
<dbReference type="EMBL" id="CP069033">
    <property type="protein sequence ID" value="QRD00954.1"/>
    <property type="molecule type" value="Genomic_DNA"/>
</dbReference>
<proteinExistence type="inferred from homology"/>
<evidence type="ECO:0000256" key="1">
    <source>
        <dbReference type="ARBA" id="ARBA00010790"/>
    </source>
</evidence>
<dbReference type="InterPro" id="IPR036188">
    <property type="entry name" value="FAD/NAD-bd_sf"/>
</dbReference>
<feature type="active site" description="Proton donor" evidence="2">
    <location>
        <position position="542"/>
    </location>
</feature>
<dbReference type="SUPFAM" id="SSF54373">
    <property type="entry name" value="FAD-linked reductases, C-terminal domain"/>
    <property type="match status" value="1"/>
</dbReference>
<dbReference type="PANTHER" id="PTHR11552">
    <property type="entry name" value="GLUCOSE-METHANOL-CHOLINE GMC OXIDOREDUCTASE"/>
    <property type="match status" value="1"/>
</dbReference>
<dbReference type="PANTHER" id="PTHR11552:SF115">
    <property type="entry name" value="DEHYDROGENASE XPTC-RELATED"/>
    <property type="match status" value="1"/>
</dbReference>
<dbReference type="AlphaFoldDB" id="A0A7U2FB26"/>
<sequence length="607" mass="65380">MLSKLFLSLIAATAASSELLPNATYDYVIVGGGTSGLTVANRLTENGKHTVLVLEYNYLNDNPAILLPSDTLNFDPSRFYNITSLPIPGLLNITRNVLVGALVGGGSGVNGMFFDRGSKSDYDAWESLGNKGWNFASLLPYFRKSVTFTPPSDELRDRYDWTYDVKAAYGGKGDIQLSFPPYQFPGQEYVRAAWKELGVKRPKEAAGGEAIGAIQAPSPLDPVTRTRSYARTAHYDPFKNRSNYVLETGFRVTEVVLNDKLAAVGVNVIKRGGSAEKIIVKARKEVIVAAGAVWTPWLLQRSGIGPRSVLEKARIPIKKDLPGVGANFQDHPAGGAVWKWTKNVPSPAQGDLVTNATFYAEAKKEYESSRTGPLTVARGNQVAFLPLKVVAGEKWKGLVDATAAQDPTPYLPSTYESTLIAGFKAQQVLTAKLLARDDSAAYEILIGVGPAGSGALERSLSRGTININTTSPLSEPVVDYRTFSNPLDIELAISLVQFSRKFNSLNAFASLGAVEVAPGMNVTSDADIATFLRKTFEPTLYHPSGTASMLPEKLGGVVGTDLLVHGIKGLSVVDASIIPFLPATHTCTTVYAVAEKAADLIKERTKW</sequence>
<evidence type="ECO:0000256" key="4">
    <source>
        <dbReference type="SAM" id="SignalP"/>
    </source>
</evidence>
<dbReference type="PIRSF" id="PIRSF000137">
    <property type="entry name" value="Alcohol_oxidase"/>
    <property type="match status" value="1"/>
</dbReference>
<evidence type="ECO:0000313" key="6">
    <source>
        <dbReference type="EMBL" id="QRD00954.1"/>
    </source>
</evidence>
<feature type="binding site" evidence="3">
    <location>
        <begin position="34"/>
        <end position="35"/>
    </location>
    <ligand>
        <name>FAD</name>
        <dbReference type="ChEBI" id="CHEBI:57692"/>
    </ligand>
</feature>
<evidence type="ECO:0000256" key="3">
    <source>
        <dbReference type="PIRSR" id="PIRSR000137-2"/>
    </source>
</evidence>
<dbReference type="VEuPathDB" id="FungiDB:JI435_164670"/>
<reference evidence="7" key="1">
    <citation type="journal article" date="2021" name="BMC Genomics">
        <title>Chromosome-level genome assembly and manually-curated proteome of model necrotroph Parastagonospora nodorum Sn15 reveals a genome-wide trove of candidate effector homologs, and redundancy of virulence-related functions within an accessory chromosome.</title>
        <authorList>
            <person name="Bertazzoni S."/>
            <person name="Jones D.A.B."/>
            <person name="Phan H.T."/>
            <person name="Tan K.-C."/>
            <person name="Hane J.K."/>
        </authorList>
    </citation>
    <scope>NUCLEOTIDE SEQUENCE [LARGE SCALE GENOMIC DNA]</scope>
    <source>
        <strain evidence="7">SN15 / ATCC MYA-4574 / FGSC 10173)</strain>
    </source>
</reference>
<dbReference type="InterPro" id="IPR000172">
    <property type="entry name" value="GMC_OxRdtase_N"/>
</dbReference>
<dbReference type="InterPro" id="IPR012132">
    <property type="entry name" value="GMC_OxRdtase"/>
</dbReference>
<name>A0A7U2FB26_PHANO</name>
<dbReference type="GO" id="GO:0050660">
    <property type="term" value="F:flavin adenine dinucleotide binding"/>
    <property type="evidence" value="ECO:0007669"/>
    <property type="project" value="InterPro"/>
</dbReference>
<dbReference type="SUPFAM" id="SSF51905">
    <property type="entry name" value="FAD/NAD(P)-binding domain"/>
    <property type="match status" value="1"/>
</dbReference>
<feature type="domain" description="Glucose-methanol-choline oxidoreductase N-terminal" evidence="5">
    <location>
        <begin position="291"/>
        <end position="305"/>
    </location>
</feature>
<dbReference type="Proteomes" id="UP000663193">
    <property type="component" value="Chromosome 11"/>
</dbReference>
<evidence type="ECO:0000256" key="2">
    <source>
        <dbReference type="PIRSR" id="PIRSR000137-1"/>
    </source>
</evidence>
<dbReference type="InterPro" id="IPR007867">
    <property type="entry name" value="GMC_OxRtase_C"/>
</dbReference>
<comment type="cofactor">
    <cofactor evidence="3">
        <name>FAD</name>
        <dbReference type="ChEBI" id="CHEBI:57692"/>
    </cofactor>
</comment>
<organism evidence="6 7">
    <name type="scientific">Phaeosphaeria nodorum (strain SN15 / ATCC MYA-4574 / FGSC 10173)</name>
    <name type="common">Glume blotch fungus</name>
    <name type="synonym">Parastagonospora nodorum</name>
    <dbReference type="NCBI Taxonomy" id="321614"/>
    <lineage>
        <taxon>Eukaryota</taxon>
        <taxon>Fungi</taxon>
        <taxon>Dikarya</taxon>
        <taxon>Ascomycota</taxon>
        <taxon>Pezizomycotina</taxon>
        <taxon>Dothideomycetes</taxon>
        <taxon>Pleosporomycetidae</taxon>
        <taxon>Pleosporales</taxon>
        <taxon>Pleosporineae</taxon>
        <taxon>Phaeosphaeriaceae</taxon>
        <taxon>Parastagonospora</taxon>
    </lineage>
</organism>
<feature type="binding site" evidence="3">
    <location>
        <position position="252"/>
    </location>
    <ligand>
        <name>FAD</name>
        <dbReference type="ChEBI" id="CHEBI:57692"/>
    </ligand>
</feature>
<protein>
    <recommendedName>
        <fullName evidence="5">Glucose-methanol-choline oxidoreductase N-terminal domain-containing protein</fullName>
    </recommendedName>
</protein>
<feature type="active site" description="Proton acceptor" evidence="2">
    <location>
        <position position="585"/>
    </location>
</feature>
<keyword evidence="4" id="KW-0732">Signal</keyword>
<evidence type="ECO:0000259" key="5">
    <source>
        <dbReference type="PROSITE" id="PS00624"/>
    </source>
</evidence>
<keyword evidence="3" id="KW-0274">FAD</keyword>
<keyword evidence="3" id="KW-0285">Flavoprotein</keyword>
<dbReference type="OrthoDB" id="269227at2759"/>
<feature type="signal peptide" evidence="4">
    <location>
        <begin position="1"/>
        <end position="17"/>
    </location>
</feature>
<gene>
    <name evidence="6" type="ORF">JI435_164670</name>
</gene>
<dbReference type="PROSITE" id="PS00624">
    <property type="entry name" value="GMC_OXRED_2"/>
    <property type="match status" value="1"/>
</dbReference>
<dbReference type="Gene3D" id="3.50.50.60">
    <property type="entry name" value="FAD/NAD(P)-binding domain"/>
    <property type="match status" value="1"/>
</dbReference>
<evidence type="ECO:0000313" key="7">
    <source>
        <dbReference type="Proteomes" id="UP000663193"/>
    </source>
</evidence>
<comment type="similarity">
    <text evidence="1">Belongs to the GMC oxidoreductase family.</text>
</comment>
<dbReference type="Pfam" id="PF05199">
    <property type="entry name" value="GMC_oxred_C"/>
    <property type="match status" value="1"/>
</dbReference>
<dbReference type="Gene3D" id="3.30.560.10">
    <property type="entry name" value="Glucose Oxidase, domain 3"/>
    <property type="match status" value="1"/>
</dbReference>
<dbReference type="GO" id="GO:0016614">
    <property type="term" value="F:oxidoreductase activity, acting on CH-OH group of donors"/>
    <property type="evidence" value="ECO:0007669"/>
    <property type="project" value="InterPro"/>
</dbReference>
<dbReference type="Pfam" id="PF00732">
    <property type="entry name" value="GMC_oxred_N"/>
    <property type="match status" value="1"/>
</dbReference>
<feature type="chain" id="PRO_5031461584" description="Glucose-methanol-choline oxidoreductase N-terminal domain-containing protein" evidence="4">
    <location>
        <begin position="18"/>
        <end position="607"/>
    </location>
</feature>